<dbReference type="InterPro" id="IPR029062">
    <property type="entry name" value="Class_I_gatase-like"/>
</dbReference>
<evidence type="ECO:0000256" key="6">
    <source>
        <dbReference type="ARBA" id="ARBA00022962"/>
    </source>
</evidence>
<evidence type="ECO:0000313" key="13">
    <source>
        <dbReference type="Proteomes" id="UP000743370"/>
    </source>
</evidence>
<evidence type="ECO:0000313" key="12">
    <source>
        <dbReference type="EMBL" id="KAG2397261.1"/>
    </source>
</evidence>
<dbReference type="Pfam" id="PF06418">
    <property type="entry name" value="CTP_synth_N"/>
    <property type="match status" value="1"/>
</dbReference>
<protein>
    <recommendedName>
        <fullName evidence="9">CTP synthase</fullName>
        <ecNumber evidence="9">6.3.4.2</ecNumber>
    </recommendedName>
    <alternativeName>
        <fullName evidence="9">UTP--ammonia ligase</fullName>
    </alternativeName>
</protein>
<dbReference type="InterPro" id="IPR017926">
    <property type="entry name" value="GATASE"/>
</dbReference>
<keyword evidence="6 9" id="KW-0315">Glutamine amidotransferase</keyword>
<evidence type="ECO:0000256" key="2">
    <source>
        <dbReference type="ARBA" id="ARBA00007533"/>
    </source>
</evidence>
<keyword evidence="7 9" id="KW-0665">Pyrimidine biosynthesis</keyword>
<feature type="domain" description="CTP synthase N-terminal" evidence="11">
    <location>
        <begin position="62"/>
        <end position="89"/>
    </location>
</feature>
<proteinExistence type="inferred from homology"/>
<evidence type="ECO:0000256" key="4">
    <source>
        <dbReference type="ARBA" id="ARBA00022741"/>
    </source>
</evidence>
<comment type="similarity">
    <text evidence="2 9">Belongs to the CTP synthase family.</text>
</comment>
<evidence type="ECO:0000256" key="1">
    <source>
        <dbReference type="ARBA" id="ARBA00005171"/>
    </source>
</evidence>
<comment type="pathway">
    <text evidence="1 9">Pyrimidine metabolism; CTP biosynthesis via de novo pathway; CTP from UDP: step 2/2.</text>
</comment>
<sequence length="162" mass="18310">MQQEWLWHKCGEKSLQRGFCSEKETHGEGLVELYKTWVLQHDAKKTRNWWQDRQCFAACGKDPYLNIDAGTMSPFEHAEVFVLDDSGEFVIEKERRGDYGRGEDPEAYKVAWNILKGVDGVLVPRGFGDGGVQGKILATKYAGEHSVPFLGICLGMQIVVNE</sequence>
<dbReference type="Gene3D" id="3.40.50.300">
    <property type="entry name" value="P-loop containing nucleotide triphosphate hydrolases"/>
    <property type="match status" value="1"/>
</dbReference>
<dbReference type="GO" id="GO:0019856">
    <property type="term" value="P:pyrimidine nucleobase biosynthetic process"/>
    <property type="evidence" value="ECO:0007669"/>
    <property type="project" value="TreeGrafter"/>
</dbReference>
<dbReference type="GO" id="GO:0044210">
    <property type="term" value="P:'de novo' CTP biosynthetic process"/>
    <property type="evidence" value="ECO:0007669"/>
    <property type="project" value="UniProtKB-UniRule"/>
</dbReference>
<dbReference type="EMBL" id="JABFOF010000005">
    <property type="protein sequence ID" value="KAG2397261.1"/>
    <property type="molecule type" value="Genomic_DNA"/>
</dbReference>
<evidence type="ECO:0000256" key="3">
    <source>
        <dbReference type="ARBA" id="ARBA00022598"/>
    </source>
</evidence>
<dbReference type="Pfam" id="PF00117">
    <property type="entry name" value="GATase"/>
    <property type="match status" value="1"/>
</dbReference>
<dbReference type="GO" id="GO:0005524">
    <property type="term" value="F:ATP binding"/>
    <property type="evidence" value="ECO:0007669"/>
    <property type="project" value="UniProtKB-KW"/>
</dbReference>
<feature type="domain" description="Glutamine amidotransferase" evidence="10">
    <location>
        <begin position="114"/>
        <end position="161"/>
    </location>
</feature>
<dbReference type="GO" id="GO:0003883">
    <property type="term" value="F:CTP synthase activity"/>
    <property type="evidence" value="ECO:0007669"/>
    <property type="project" value="UniProtKB-UniRule"/>
</dbReference>
<evidence type="ECO:0000256" key="7">
    <source>
        <dbReference type="ARBA" id="ARBA00022975"/>
    </source>
</evidence>
<dbReference type="SUPFAM" id="SSF52317">
    <property type="entry name" value="Class I glutamine amidotransferase-like"/>
    <property type="match status" value="1"/>
</dbReference>
<keyword evidence="5 9" id="KW-0067">ATP-binding</keyword>
<dbReference type="AlphaFoldDB" id="A0A8T0KCL9"/>
<dbReference type="GO" id="GO:0042802">
    <property type="term" value="F:identical protein binding"/>
    <property type="evidence" value="ECO:0007669"/>
    <property type="project" value="TreeGrafter"/>
</dbReference>
<dbReference type="Gene3D" id="3.40.50.880">
    <property type="match status" value="1"/>
</dbReference>
<evidence type="ECO:0000259" key="10">
    <source>
        <dbReference type="Pfam" id="PF00117"/>
    </source>
</evidence>
<dbReference type="PANTHER" id="PTHR11550:SF0">
    <property type="entry name" value="CTP SYNTHASE-RELATED"/>
    <property type="match status" value="1"/>
</dbReference>
<comment type="function">
    <text evidence="9">Catalyzes the ATP-dependent amination of UTP to CTP with either L-glutamine or ammonia as the source of nitrogen.</text>
</comment>
<gene>
    <name evidence="12" type="ORF">HKW66_Vig0145030</name>
</gene>
<comment type="catalytic activity">
    <reaction evidence="8 9">
        <text>UTP + L-glutamine + ATP + H2O = CTP + L-glutamate + ADP + phosphate + 2 H(+)</text>
        <dbReference type="Rhea" id="RHEA:26426"/>
        <dbReference type="ChEBI" id="CHEBI:15377"/>
        <dbReference type="ChEBI" id="CHEBI:15378"/>
        <dbReference type="ChEBI" id="CHEBI:29985"/>
        <dbReference type="ChEBI" id="CHEBI:30616"/>
        <dbReference type="ChEBI" id="CHEBI:37563"/>
        <dbReference type="ChEBI" id="CHEBI:43474"/>
        <dbReference type="ChEBI" id="CHEBI:46398"/>
        <dbReference type="ChEBI" id="CHEBI:58359"/>
        <dbReference type="ChEBI" id="CHEBI:456216"/>
        <dbReference type="EC" id="6.3.4.2"/>
    </reaction>
</comment>
<dbReference type="PANTHER" id="PTHR11550">
    <property type="entry name" value="CTP SYNTHASE"/>
    <property type="match status" value="1"/>
</dbReference>
<keyword evidence="4 9" id="KW-0547">Nucleotide-binding</keyword>
<evidence type="ECO:0000256" key="8">
    <source>
        <dbReference type="ARBA" id="ARBA00047781"/>
    </source>
</evidence>
<dbReference type="InterPro" id="IPR017456">
    <property type="entry name" value="CTP_synthase_N"/>
</dbReference>
<keyword evidence="3 9" id="KW-0436">Ligase</keyword>
<reference evidence="12 13" key="1">
    <citation type="submission" date="2020-05" db="EMBL/GenBank/DDBJ databases">
        <title>Vigna angularis (adzuki bean) Var. LongXiaoDou No. 4 denovo assembly.</title>
        <authorList>
            <person name="Xiang H."/>
        </authorList>
    </citation>
    <scope>NUCLEOTIDE SEQUENCE [LARGE SCALE GENOMIC DNA]</scope>
    <source>
        <tissue evidence="12">Leaf</tissue>
    </source>
</reference>
<evidence type="ECO:0000256" key="5">
    <source>
        <dbReference type="ARBA" id="ARBA00022840"/>
    </source>
</evidence>
<accession>A0A8T0KCL9</accession>
<dbReference type="PROSITE" id="PS51273">
    <property type="entry name" value="GATASE_TYPE_1"/>
    <property type="match status" value="1"/>
</dbReference>
<evidence type="ECO:0000259" key="11">
    <source>
        <dbReference type="Pfam" id="PF06418"/>
    </source>
</evidence>
<comment type="caution">
    <text evidence="12">The sequence shown here is derived from an EMBL/GenBank/DDBJ whole genome shotgun (WGS) entry which is preliminary data.</text>
</comment>
<dbReference type="InterPro" id="IPR027417">
    <property type="entry name" value="P-loop_NTPase"/>
</dbReference>
<dbReference type="Proteomes" id="UP000743370">
    <property type="component" value="Unassembled WGS sequence"/>
</dbReference>
<dbReference type="InterPro" id="IPR004468">
    <property type="entry name" value="CTP_synthase"/>
</dbReference>
<organism evidence="12 13">
    <name type="scientific">Phaseolus angularis</name>
    <name type="common">Azuki bean</name>
    <name type="synonym">Vigna angularis</name>
    <dbReference type="NCBI Taxonomy" id="3914"/>
    <lineage>
        <taxon>Eukaryota</taxon>
        <taxon>Viridiplantae</taxon>
        <taxon>Streptophyta</taxon>
        <taxon>Embryophyta</taxon>
        <taxon>Tracheophyta</taxon>
        <taxon>Spermatophyta</taxon>
        <taxon>Magnoliopsida</taxon>
        <taxon>eudicotyledons</taxon>
        <taxon>Gunneridae</taxon>
        <taxon>Pentapetalae</taxon>
        <taxon>rosids</taxon>
        <taxon>fabids</taxon>
        <taxon>Fabales</taxon>
        <taxon>Fabaceae</taxon>
        <taxon>Papilionoideae</taxon>
        <taxon>50 kb inversion clade</taxon>
        <taxon>NPAAA clade</taxon>
        <taxon>indigoferoid/millettioid clade</taxon>
        <taxon>Phaseoleae</taxon>
        <taxon>Vigna</taxon>
    </lineage>
</organism>
<name>A0A8T0KCL9_PHAAN</name>
<dbReference type="SUPFAM" id="SSF52540">
    <property type="entry name" value="P-loop containing nucleoside triphosphate hydrolases"/>
    <property type="match status" value="1"/>
</dbReference>
<evidence type="ECO:0000256" key="9">
    <source>
        <dbReference type="RuleBase" id="RU810713"/>
    </source>
</evidence>
<dbReference type="EC" id="6.3.4.2" evidence="9"/>